<dbReference type="Pfam" id="PF02214">
    <property type="entry name" value="BTB_2"/>
    <property type="match status" value="1"/>
</dbReference>
<dbReference type="InterPro" id="IPR005821">
    <property type="entry name" value="Ion_trans_dom"/>
</dbReference>
<dbReference type="InterPro" id="IPR027359">
    <property type="entry name" value="Volt_channel_dom_sf"/>
</dbReference>
<keyword evidence="8 13" id="KW-1133">Transmembrane helix</keyword>
<keyword evidence="5" id="KW-0631">Potassium channel</keyword>
<feature type="transmembrane region" description="Helical" evidence="13">
    <location>
        <begin position="234"/>
        <end position="256"/>
    </location>
</feature>
<evidence type="ECO:0000256" key="4">
    <source>
        <dbReference type="ARBA" id="ARBA00022692"/>
    </source>
</evidence>
<feature type="transmembrane region" description="Helical" evidence="13">
    <location>
        <begin position="395"/>
        <end position="416"/>
    </location>
</feature>
<dbReference type="Gene3D" id="3.30.710.10">
    <property type="entry name" value="Potassium Channel Kv1.1, Chain A"/>
    <property type="match status" value="1"/>
</dbReference>
<dbReference type="KEGG" id="bbel:109478473"/>
<dbReference type="OrthoDB" id="415460at2759"/>
<proteinExistence type="predicted"/>
<evidence type="ECO:0000256" key="11">
    <source>
        <dbReference type="ARBA" id="ARBA00023303"/>
    </source>
</evidence>
<evidence type="ECO:0000256" key="7">
    <source>
        <dbReference type="ARBA" id="ARBA00022958"/>
    </source>
</evidence>
<feature type="transmembrane region" description="Helical" evidence="13">
    <location>
        <begin position="268"/>
        <end position="289"/>
    </location>
</feature>
<feature type="transmembrane region" description="Helical" evidence="13">
    <location>
        <begin position="334"/>
        <end position="355"/>
    </location>
</feature>
<dbReference type="GeneID" id="109478473"/>
<dbReference type="GO" id="GO:0005251">
    <property type="term" value="F:delayed rectifier potassium channel activity"/>
    <property type="evidence" value="ECO:0007669"/>
    <property type="project" value="TreeGrafter"/>
</dbReference>
<dbReference type="GO" id="GO:0051260">
    <property type="term" value="P:protein homooligomerization"/>
    <property type="evidence" value="ECO:0007669"/>
    <property type="project" value="InterPro"/>
</dbReference>
<comment type="subcellular location">
    <subcellularLocation>
        <location evidence="1">Membrane</location>
        <topology evidence="1">Multi-pass membrane protein</topology>
    </subcellularLocation>
</comment>
<dbReference type="PRINTS" id="PR01496">
    <property type="entry name" value="SHAKERCHANEL"/>
</dbReference>
<dbReference type="AlphaFoldDB" id="A0A6P4ZNH5"/>
<dbReference type="InterPro" id="IPR003131">
    <property type="entry name" value="T1-type_BTB"/>
</dbReference>
<evidence type="ECO:0000256" key="9">
    <source>
        <dbReference type="ARBA" id="ARBA00023065"/>
    </source>
</evidence>
<evidence type="ECO:0000256" key="8">
    <source>
        <dbReference type="ARBA" id="ARBA00022989"/>
    </source>
</evidence>
<dbReference type="Pfam" id="PF00520">
    <property type="entry name" value="Ion_trans"/>
    <property type="match status" value="1"/>
</dbReference>
<keyword evidence="3" id="KW-0633">Potassium transport</keyword>
<keyword evidence="2" id="KW-0813">Transport</keyword>
<dbReference type="RefSeq" id="XP_019635569.1">
    <property type="nucleotide sequence ID" value="XM_019780010.1"/>
</dbReference>
<dbReference type="SUPFAM" id="SSF54695">
    <property type="entry name" value="POZ domain"/>
    <property type="match status" value="1"/>
</dbReference>
<dbReference type="GO" id="GO:0001508">
    <property type="term" value="P:action potential"/>
    <property type="evidence" value="ECO:0007669"/>
    <property type="project" value="TreeGrafter"/>
</dbReference>
<keyword evidence="7" id="KW-0630">Potassium</keyword>
<dbReference type="Gene3D" id="1.20.120.350">
    <property type="entry name" value="Voltage-gated potassium channels. Chain C"/>
    <property type="match status" value="1"/>
</dbReference>
<evidence type="ECO:0000256" key="3">
    <source>
        <dbReference type="ARBA" id="ARBA00022538"/>
    </source>
</evidence>
<evidence type="ECO:0000256" key="10">
    <source>
        <dbReference type="ARBA" id="ARBA00023136"/>
    </source>
</evidence>
<accession>A0A6P4ZNH5</accession>
<evidence type="ECO:0000313" key="16">
    <source>
        <dbReference type="Proteomes" id="UP000515135"/>
    </source>
</evidence>
<evidence type="ECO:0000256" key="6">
    <source>
        <dbReference type="ARBA" id="ARBA00022882"/>
    </source>
</evidence>
<organism evidence="16 17">
    <name type="scientific">Branchiostoma belcheri</name>
    <name type="common">Amphioxus</name>
    <dbReference type="NCBI Taxonomy" id="7741"/>
    <lineage>
        <taxon>Eukaryota</taxon>
        <taxon>Metazoa</taxon>
        <taxon>Chordata</taxon>
        <taxon>Cephalochordata</taxon>
        <taxon>Leptocardii</taxon>
        <taxon>Amphioxiformes</taxon>
        <taxon>Branchiostomatidae</taxon>
        <taxon>Branchiostoma</taxon>
    </lineage>
</organism>
<keyword evidence="10 13" id="KW-0472">Membrane</keyword>
<feature type="domain" description="Ion transport" evidence="14">
    <location>
        <begin position="195"/>
        <end position="426"/>
    </location>
</feature>
<dbReference type="PRINTS" id="PR01491">
    <property type="entry name" value="KVCHANNEL"/>
</dbReference>
<evidence type="ECO:0000259" key="15">
    <source>
        <dbReference type="Pfam" id="PF02214"/>
    </source>
</evidence>
<evidence type="ECO:0000256" key="5">
    <source>
        <dbReference type="ARBA" id="ARBA00022826"/>
    </source>
</evidence>
<evidence type="ECO:0000256" key="13">
    <source>
        <dbReference type="SAM" id="Phobius"/>
    </source>
</evidence>
<dbReference type="FunFam" id="3.30.710.10:FF:000241">
    <property type="entry name" value="Uncharacterized protein"/>
    <property type="match status" value="1"/>
</dbReference>
<dbReference type="PRINTS" id="PR00169">
    <property type="entry name" value="KCHANNEL"/>
</dbReference>
<feature type="transmembrane region" description="Helical" evidence="13">
    <location>
        <begin position="196"/>
        <end position="214"/>
    </location>
</feature>
<dbReference type="InterPro" id="IPR003972">
    <property type="entry name" value="K_chnl_volt-dep_Kv1"/>
</dbReference>
<dbReference type="InterPro" id="IPR028325">
    <property type="entry name" value="VG_K_chnl"/>
</dbReference>
<evidence type="ECO:0000256" key="12">
    <source>
        <dbReference type="SAM" id="MobiDB-lite"/>
    </source>
</evidence>
<keyword evidence="16" id="KW-1185">Reference proteome</keyword>
<feature type="region of interest" description="Disordered" evidence="12">
    <location>
        <begin position="426"/>
        <end position="454"/>
    </location>
</feature>
<dbReference type="Gene3D" id="1.10.287.70">
    <property type="match status" value="1"/>
</dbReference>
<keyword evidence="11" id="KW-0407">Ion channel</keyword>
<dbReference type="PANTHER" id="PTHR11537:SF113">
    <property type="entry name" value="POTASSIUM VOLTAGE-GATED CHANNEL PROTEIN SHAKER"/>
    <property type="match status" value="1"/>
</dbReference>
<dbReference type="Proteomes" id="UP000515135">
    <property type="component" value="Unplaced"/>
</dbReference>
<dbReference type="FunFam" id="1.10.287.70:FF:000242">
    <property type="entry name" value="Potassium voltage-gated channel subfamily A member 1"/>
    <property type="match status" value="1"/>
</dbReference>
<feature type="compositionally biased region" description="Acidic residues" evidence="12">
    <location>
        <begin position="429"/>
        <end position="445"/>
    </location>
</feature>
<feature type="transmembrane region" description="Helical" evidence="13">
    <location>
        <begin position="362"/>
        <end position="383"/>
    </location>
</feature>
<keyword evidence="6" id="KW-0851">Voltage-gated channel</keyword>
<dbReference type="PANTHER" id="PTHR11537">
    <property type="entry name" value="VOLTAGE-GATED POTASSIUM CHANNEL"/>
    <property type="match status" value="1"/>
</dbReference>
<evidence type="ECO:0000256" key="1">
    <source>
        <dbReference type="ARBA" id="ARBA00004141"/>
    </source>
</evidence>
<protein>
    <submittedName>
        <fullName evidence="17">Potassium voltage-gated channel subfamily A member 1-like</fullName>
    </submittedName>
</protein>
<dbReference type="InterPro" id="IPR011333">
    <property type="entry name" value="SKP1/BTB/POZ_sf"/>
</dbReference>
<sequence length="470" mass="52894">MEAVWSGAGGGLGVPGTYGDVPLTPRTLQRNFSAWFRSQPPRWKDVSPSGRRKIPQRFLSSHLNRVIINVSGMRIETQLDTLDRYPNTLLGNREKRRKYYDPVKREYFFDRHRPSAEAILAFYQTHGTLTRPFEVPLDVFTDELKFFEIDPESIAEIRAAEGFVKAKVRKSPQSETQRKVWEMTDCSPDKFRKAKVFSYLCIFFTLLSTGALCAESLPALSGVLTDEHTRFTNPFFVIEAVSAVFFAIEVSLRLYSSPDIRKYTRTKLGLLDLASVVPVVVNAIVLSQVRDAGTVSTVLRYMRFLRSLRVFKLSRYSRGLRIIGQALASSSNDIAMLLFFMAILIVLFAAGMYFVEVNVPGTAYTSIPDGFWWALVTMVTLGYGDMYPTTGLGKFIGSLLALAGILTIALPVPIIVTRFDVIYNTKEDPPEEEEEGEEAAEEMEDAEPRMPESMVSSDRLIPEMIITDCG</sequence>
<reference evidence="17" key="1">
    <citation type="submission" date="2025-08" db="UniProtKB">
        <authorList>
            <consortium name="RefSeq"/>
        </authorList>
    </citation>
    <scope>IDENTIFICATION</scope>
    <source>
        <tissue evidence="17">Gonad</tissue>
    </source>
</reference>
<dbReference type="SUPFAM" id="SSF81324">
    <property type="entry name" value="Voltage-gated potassium channels"/>
    <property type="match status" value="1"/>
</dbReference>
<evidence type="ECO:0000256" key="2">
    <source>
        <dbReference type="ARBA" id="ARBA00022448"/>
    </source>
</evidence>
<name>A0A6P4ZNH5_BRABE</name>
<dbReference type="InterPro" id="IPR003968">
    <property type="entry name" value="K_chnl_volt-dep_Kv"/>
</dbReference>
<evidence type="ECO:0000259" key="14">
    <source>
        <dbReference type="Pfam" id="PF00520"/>
    </source>
</evidence>
<evidence type="ECO:0000313" key="17">
    <source>
        <dbReference type="RefSeq" id="XP_019635569.1"/>
    </source>
</evidence>
<keyword evidence="4 13" id="KW-0812">Transmembrane</keyword>
<keyword evidence="9" id="KW-0406">Ion transport</keyword>
<feature type="domain" description="Potassium channel tetramerisation-type BTB" evidence="15">
    <location>
        <begin position="66"/>
        <end position="155"/>
    </location>
</feature>
<gene>
    <name evidence="17" type="primary">LOC109478473</name>
</gene>
<dbReference type="GO" id="GO:0008076">
    <property type="term" value="C:voltage-gated potassium channel complex"/>
    <property type="evidence" value="ECO:0007669"/>
    <property type="project" value="InterPro"/>
</dbReference>